<proteinExistence type="predicted"/>
<dbReference type="EMBL" id="JAAALK010000283">
    <property type="protein sequence ID" value="KAG8076733.1"/>
    <property type="molecule type" value="Genomic_DNA"/>
</dbReference>
<protein>
    <submittedName>
        <fullName evidence="2">Uncharacterized protein</fullName>
    </submittedName>
</protein>
<evidence type="ECO:0000313" key="3">
    <source>
        <dbReference type="Proteomes" id="UP000729402"/>
    </source>
</evidence>
<name>A0A8J5TAS9_ZIZPA</name>
<accession>A0A8J5TAS9</accession>
<comment type="caution">
    <text evidence="2">The sequence shown here is derived from an EMBL/GenBank/DDBJ whole genome shotgun (WGS) entry which is preliminary data.</text>
</comment>
<feature type="region of interest" description="Disordered" evidence="1">
    <location>
        <begin position="25"/>
        <end position="46"/>
    </location>
</feature>
<reference evidence="2" key="2">
    <citation type="submission" date="2021-02" db="EMBL/GenBank/DDBJ databases">
        <authorList>
            <person name="Kimball J.A."/>
            <person name="Haas M.W."/>
            <person name="Macchietto M."/>
            <person name="Kono T."/>
            <person name="Duquette J."/>
            <person name="Shao M."/>
        </authorList>
    </citation>
    <scope>NUCLEOTIDE SEQUENCE</scope>
    <source>
        <tissue evidence="2">Fresh leaf tissue</tissue>
    </source>
</reference>
<dbReference type="Proteomes" id="UP000729402">
    <property type="component" value="Unassembled WGS sequence"/>
</dbReference>
<keyword evidence="3" id="KW-1185">Reference proteome</keyword>
<organism evidence="2 3">
    <name type="scientific">Zizania palustris</name>
    <name type="common">Northern wild rice</name>
    <dbReference type="NCBI Taxonomy" id="103762"/>
    <lineage>
        <taxon>Eukaryota</taxon>
        <taxon>Viridiplantae</taxon>
        <taxon>Streptophyta</taxon>
        <taxon>Embryophyta</taxon>
        <taxon>Tracheophyta</taxon>
        <taxon>Spermatophyta</taxon>
        <taxon>Magnoliopsida</taxon>
        <taxon>Liliopsida</taxon>
        <taxon>Poales</taxon>
        <taxon>Poaceae</taxon>
        <taxon>BOP clade</taxon>
        <taxon>Oryzoideae</taxon>
        <taxon>Oryzeae</taxon>
        <taxon>Zizaniinae</taxon>
        <taxon>Zizania</taxon>
    </lineage>
</organism>
<evidence type="ECO:0000256" key="1">
    <source>
        <dbReference type="SAM" id="MobiDB-lite"/>
    </source>
</evidence>
<sequence length="133" mass="14410">MRKQKLMRVGPTAPFVTALLPSAADLGGSPKQQQDRAARQPVHRGPHFVEIEGKRQARQRCAWSWLYVLPSLRSSSLQGVYPTGVNTCTFYQAKAAAHAVEKLKLSGIKATAGMFLFSHGAGLFGCAAWEPAS</sequence>
<evidence type="ECO:0000313" key="2">
    <source>
        <dbReference type="EMBL" id="KAG8076733.1"/>
    </source>
</evidence>
<reference evidence="2" key="1">
    <citation type="journal article" date="2021" name="bioRxiv">
        <title>Whole Genome Assembly and Annotation of Northern Wild Rice, Zizania palustris L., Supports a Whole Genome Duplication in the Zizania Genus.</title>
        <authorList>
            <person name="Haas M."/>
            <person name="Kono T."/>
            <person name="Macchietto M."/>
            <person name="Millas R."/>
            <person name="McGilp L."/>
            <person name="Shao M."/>
            <person name="Duquette J."/>
            <person name="Hirsch C.N."/>
            <person name="Kimball J."/>
        </authorList>
    </citation>
    <scope>NUCLEOTIDE SEQUENCE</scope>
    <source>
        <tissue evidence="2">Fresh leaf tissue</tissue>
    </source>
</reference>
<dbReference type="AlphaFoldDB" id="A0A8J5TAS9"/>
<gene>
    <name evidence="2" type="ORF">GUJ93_ZPchr0006g44932</name>
</gene>